<dbReference type="PANTHER" id="PTHR10807:SF109">
    <property type="entry name" value="SET DOMAIN BINDING FACTOR, ISOFORM A"/>
    <property type="match status" value="1"/>
</dbReference>
<dbReference type="InterPro" id="IPR005113">
    <property type="entry name" value="uDENN_dom"/>
</dbReference>
<dbReference type="SUPFAM" id="SSF52799">
    <property type="entry name" value="(Phosphotyrosine protein) phosphatases II"/>
    <property type="match status" value="1"/>
</dbReference>
<dbReference type="GO" id="GO:0005085">
    <property type="term" value="F:guanyl-nucleotide exchange factor activity"/>
    <property type="evidence" value="ECO:0007669"/>
    <property type="project" value="TreeGrafter"/>
</dbReference>
<dbReference type="PROSITE" id="PS51339">
    <property type="entry name" value="PPASE_MYOTUBULARIN"/>
    <property type="match status" value="1"/>
</dbReference>
<evidence type="ECO:0000313" key="11">
    <source>
        <dbReference type="Proteomes" id="UP000298663"/>
    </source>
</evidence>
<dbReference type="EMBL" id="AZBU02000001">
    <property type="protein sequence ID" value="TMS36831.1"/>
    <property type="molecule type" value="Genomic_DNA"/>
</dbReference>
<dbReference type="InterPro" id="IPR022096">
    <property type="entry name" value="SBF1/SBF2"/>
</dbReference>
<dbReference type="GO" id="GO:0046872">
    <property type="term" value="F:metal ion binding"/>
    <property type="evidence" value="ECO:0007669"/>
    <property type="project" value="UniProtKB-KW"/>
</dbReference>
<evidence type="ECO:0000256" key="5">
    <source>
        <dbReference type="SAM" id="MobiDB-lite"/>
    </source>
</evidence>
<dbReference type="SMART" id="SM00109">
    <property type="entry name" value="C1"/>
    <property type="match status" value="1"/>
</dbReference>
<dbReference type="SMART" id="SM00233">
    <property type="entry name" value="PH"/>
    <property type="match status" value="1"/>
</dbReference>
<dbReference type="Proteomes" id="UP000298663">
    <property type="component" value="Chromosome X"/>
</dbReference>
<feature type="domain" description="Phorbol-ester/DAG-type" evidence="7">
    <location>
        <begin position="1832"/>
        <end position="1880"/>
    </location>
</feature>
<evidence type="ECO:0000256" key="3">
    <source>
        <dbReference type="ARBA" id="ARBA00022723"/>
    </source>
</evidence>
<keyword evidence="4" id="KW-0862">Zinc</keyword>
<dbReference type="Pfam" id="PF02141">
    <property type="entry name" value="DENN"/>
    <property type="match status" value="1"/>
</dbReference>
<feature type="domain" description="PH" evidence="6">
    <location>
        <begin position="1925"/>
        <end position="2023"/>
    </location>
</feature>
<evidence type="ECO:0000259" key="6">
    <source>
        <dbReference type="PROSITE" id="PS50003"/>
    </source>
</evidence>
<name>A0A4U8UU67_STECR</name>
<dbReference type="Pfam" id="PF00169">
    <property type="entry name" value="PH"/>
    <property type="match status" value="1"/>
</dbReference>
<dbReference type="InterPro" id="IPR037516">
    <property type="entry name" value="Tripartite_DENN"/>
</dbReference>
<dbReference type="STRING" id="34508.A0A4U8UU67"/>
<dbReference type="InterPro" id="IPR002219">
    <property type="entry name" value="PKC_DAG/PE"/>
</dbReference>
<dbReference type="Gene3D" id="3.40.50.11500">
    <property type="match status" value="1"/>
</dbReference>
<evidence type="ECO:0000259" key="7">
    <source>
        <dbReference type="PROSITE" id="PS50081"/>
    </source>
</evidence>
<dbReference type="GO" id="GO:0005737">
    <property type="term" value="C:cytoplasm"/>
    <property type="evidence" value="ECO:0007669"/>
    <property type="project" value="TreeGrafter"/>
</dbReference>
<dbReference type="Pfam" id="PF12335">
    <property type="entry name" value="SBF2"/>
    <property type="match status" value="1"/>
</dbReference>
<dbReference type="InterPro" id="IPR001849">
    <property type="entry name" value="PH_domain"/>
</dbReference>
<dbReference type="GO" id="GO:0016020">
    <property type="term" value="C:membrane"/>
    <property type="evidence" value="ECO:0007669"/>
    <property type="project" value="TreeGrafter"/>
</dbReference>
<gene>
    <name evidence="10" type="ORF">L596_003909</name>
</gene>
<dbReference type="InterPro" id="IPR030564">
    <property type="entry name" value="Myotubularin"/>
</dbReference>
<dbReference type="InterPro" id="IPR010569">
    <property type="entry name" value="Myotubularin-like_Pase_dom"/>
</dbReference>
<accession>A0A4U8UU67</accession>
<dbReference type="Gene3D" id="3.30.60.20">
    <property type="match status" value="1"/>
</dbReference>
<comment type="similarity">
    <text evidence="1">Belongs to the protein-tyrosine phosphatase family. Non-receptor class myotubularin subfamily.</text>
</comment>
<dbReference type="SMART" id="SM00799">
    <property type="entry name" value="DENN"/>
    <property type="match status" value="1"/>
</dbReference>
<evidence type="ECO:0000256" key="1">
    <source>
        <dbReference type="ARBA" id="ARBA00007471"/>
    </source>
</evidence>
<evidence type="ECO:0000256" key="2">
    <source>
        <dbReference type="ARBA" id="ARBA00022553"/>
    </source>
</evidence>
<dbReference type="SMART" id="SM00801">
    <property type="entry name" value="dDENN"/>
    <property type="match status" value="1"/>
</dbReference>
<feature type="domain" description="Myotubularin phosphatase" evidence="9">
    <location>
        <begin position="1150"/>
        <end position="1681"/>
    </location>
</feature>
<dbReference type="PROSITE" id="PS50003">
    <property type="entry name" value="PH_DOMAIN"/>
    <property type="match status" value="1"/>
</dbReference>
<keyword evidence="3" id="KW-0479">Metal-binding</keyword>
<comment type="caution">
    <text evidence="10">The sequence shown here is derived from an EMBL/GenBank/DDBJ whole genome shotgun (WGS) entry which is preliminary data.</text>
</comment>
<evidence type="ECO:0000259" key="8">
    <source>
        <dbReference type="PROSITE" id="PS50211"/>
    </source>
</evidence>
<dbReference type="Pfam" id="PF03456">
    <property type="entry name" value="uDENN"/>
    <property type="match status" value="1"/>
</dbReference>
<dbReference type="PROSITE" id="PS50081">
    <property type="entry name" value="ZF_DAG_PE_2"/>
    <property type="match status" value="1"/>
</dbReference>
<sequence length="2024" mass="226859">MSIECRIRLADYFIVIELDESQLNRGCNTGSVTQRFPEEDWPEVPFSPNLNIFCCPQGWSLSSGVQAPSFFFSTLTDLSGCHQYACCLRVLEPCSSAAGYVSDDVRGHSSTGAVLYKPKVYVILSRFAYFDLFRSCLNRIFEALIDNDVNAADSMVASLVSSVYLTSTPKNVFFTLLKEKFCVKPLVWQSVPITGNKIATLASQLGTVHNLLLVMCCLLRDQKLILVSSSMSRLSDAGYALKSLLYPFEYSYSLVSVLPEMAIECLESPAPYIMGVHTSNRERIPEVEACIVNLDIGSVEDPLKTTLDVVPEPFLTRLVVSLQAMLNPGLATADNAFQTGNPPPLSDDHLDKRIRACFLRFFSELLYGYRSCLQLVRLHDNPLIVFHKAAYLGMRDLYDSEMLHSLLNSLMFQSFVADRGLPFRSVDLFDEVVAHLNLKDEIDDYGKGPLMEEIILIARKLEENERQEVAPLTTVPLSRKRSLSTTSRFLPSHIPALNSNAVTTSIVLNLAESPGVSTKVACMAPIFNTTPKVVPVSSTASLLEEQLGGTARRLKVLTDCLRHIFESRLSEALKLLSAVELSMRSSYSRVALCQLLWDNLQPVNRATLEPRQFDLLCRLINCALENESSDDEHGIAYALLYLSNVYCRRLNAGVLQFLYTCVQDHAVWENQRFWETAFFHDVHQQMRRFYASKSGKHSREQNGSFDCPYSLKNISGTWNLFDEPSAMEIAADRLERIHEMSPEEVKQLSAEEQAILFGQAKHYINLMVYLRVPLDASRLRRVNVKNLERGGGREAGSEFDDSDVESGYVENSSDDTDLGSSTVKWISKLIDRICSAAGLPHKQIEQIISEIPGFVGVHIDNLEQVHFESQRISPLHKPKIVQPVLHQSEKLLIVGLRAFLLPDGRNQTVSGSVDQQTMMLPAEGALFLTNYRLVFKGQPCNPFLSDTAVVRSMPIMSVIKDKQINEQLAQNEALSAGIPLKTTHRLHDALQIRSSAFQLMKVAFDEEVSSEEVDYFMRTLNDLRWPESQPRTYFAFAPVADALYFGASVTPGKGKYSTFRDLKRTFVRNPLKLASDKKKTAPPFAGYKNVYHTSSGSSLPTAKSTTERPSTILEDSMDKTATIAKLHSNEYIDLNNCLYDAKHLKHIAQVSAEKHYLLDYQRLGLLSENTSRFRISHINDAYEICRSYPSVLVVPATVSDEHFVKIAKGFKMGRFPVIVWQNANGAFLARGSGLNGKNVVAKIKKQANFLGSVGTALEAENALSGHGGSRISLSSADGFLHAGATGSSADLQARYMCTLTNLSPPSQGLTSTSLYGSLTSLFSEDTLLTTDGVSVVSSSTPDMSKRSNQNASDMARHAATFVRNSGGKTFSSRNFTSSVASSTTKTTKSSGVSVRGSVHRVSSSILNLTRNSLYIFGDKSRSKSIKLEKQCEFIPISYPTAHNVKSSFKKLMRVAIPSWNTPVDGSIPYGKMLDDSGWMQMVSQLLSVSNSIVNLIDLHRSSVALCIEDGWDSTCQLSSLAQILLDPFYRTIEGFRLLVEKEWLAFGFRFMHRGNHTVNSQASGAAPMFIMFLDAVYQIRSQYPNAFEFSDFYIRFLAFHSISCHFATFLFDTEMERIHFSEAFSVYSQAHVPPQSLFTYIEEKLRDSPIPFYNCNYVPAIHSVIRPEVGIAALHLWEWYTEDHLAHGSCYDLDLSEKEFGQREQENFENVDSRASVQVKRPVRVLDNTYQCTDLMETNAFAVPLQNLGRLREIADDKKESSNVQGWKEIMDEASKAVAESEELKTHEANEWNSRVHRAVHKKDTVRLLLRGTSHQLSYSRLRESNLQNRNGHSFDLYSGTPSLCDLCNQSIQAATRSHKCVGCGLLAHEKCRSHITWLCSGKEKSGSTENENTPCTNSVNHDLDTGTLSDKEYTLTPPSSTSTSYIHSGFLNKKGVTFRLWKPRWFVLDANRHEFRYYDSKNDSSCKGVIDLSEVKNVEIKRNIGATANMFELRTTKRTYTLMAYSRSEAEEWVEKIETVLRE</sequence>
<dbReference type="InterPro" id="IPR011993">
    <property type="entry name" value="PH-like_dom_sf"/>
</dbReference>
<evidence type="ECO:0000313" key="10">
    <source>
        <dbReference type="EMBL" id="TMS36831.1"/>
    </source>
</evidence>
<keyword evidence="11" id="KW-1185">Reference proteome</keyword>
<dbReference type="InterPro" id="IPR046349">
    <property type="entry name" value="C1-like_sf"/>
</dbReference>
<dbReference type="PROSITE" id="PS00479">
    <property type="entry name" value="ZF_DAG_PE_1"/>
    <property type="match status" value="1"/>
</dbReference>
<dbReference type="InterPro" id="IPR001194">
    <property type="entry name" value="cDENN_dom"/>
</dbReference>
<dbReference type="SUPFAM" id="SSF57889">
    <property type="entry name" value="Cysteine-rich domain"/>
    <property type="match status" value="1"/>
</dbReference>
<organism evidence="10 11">
    <name type="scientific">Steinernema carpocapsae</name>
    <name type="common">Entomopathogenic nematode</name>
    <dbReference type="NCBI Taxonomy" id="34508"/>
    <lineage>
        <taxon>Eukaryota</taxon>
        <taxon>Metazoa</taxon>
        <taxon>Ecdysozoa</taxon>
        <taxon>Nematoda</taxon>
        <taxon>Chromadorea</taxon>
        <taxon>Rhabditida</taxon>
        <taxon>Tylenchina</taxon>
        <taxon>Panagrolaimomorpha</taxon>
        <taxon>Strongyloidoidea</taxon>
        <taxon>Steinernematidae</taxon>
        <taxon>Steinernema</taxon>
    </lineage>
</organism>
<dbReference type="PROSITE" id="PS50211">
    <property type="entry name" value="DENN"/>
    <property type="match status" value="1"/>
</dbReference>
<keyword evidence="2" id="KW-0597">Phosphoprotein</keyword>
<feature type="region of interest" description="Disordered" evidence="5">
    <location>
        <begin position="790"/>
        <end position="815"/>
    </location>
</feature>
<dbReference type="SUPFAM" id="SSF50729">
    <property type="entry name" value="PH domain-like"/>
    <property type="match status" value="2"/>
</dbReference>
<dbReference type="SMART" id="SM00800">
    <property type="entry name" value="uDENN"/>
    <property type="match status" value="1"/>
</dbReference>
<dbReference type="InterPro" id="IPR029021">
    <property type="entry name" value="Prot-tyrosine_phosphatase-like"/>
</dbReference>
<reference evidence="10 11" key="2">
    <citation type="journal article" date="2019" name="G3 (Bethesda)">
        <title>Hybrid Assembly of the Genome of the Entomopathogenic Nematode Steinernema carpocapsae Identifies the X-Chromosome.</title>
        <authorList>
            <person name="Serra L."/>
            <person name="Macchietto M."/>
            <person name="Macias-Munoz A."/>
            <person name="McGill C.J."/>
            <person name="Rodriguez I.M."/>
            <person name="Rodriguez B."/>
            <person name="Murad R."/>
            <person name="Mortazavi A."/>
        </authorList>
    </citation>
    <scope>NUCLEOTIDE SEQUENCE [LARGE SCALE GENOMIC DNA]</scope>
    <source>
        <strain evidence="10 11">ALL</strain>
    </source>
</reference>
<protein>
    <recommendedName>
        <fullName evidence="12">Myotubularin-related protein 13</fullName>
    </recommendedName>
</protein>
<evidence type="ECO:0008006" key="12">
    <source>
        <dbReference type="Google" id="ProtNLM"/>
    </source>
</evidence>
<dbReference type="Pfam" id="PF06602">
    <property type="entry name" value="Myotub-related"/>
    <property type="match status" value="1"/>
</dbReference>
<dbReference type="Gene3D" id="2.30.29.30">
    <property type="entry name" value="Pleckstrin-homology domain (PH domain)/Phosphotyrosine-binding domain (PTB)"/>
    <property type="match status" value="1"/>
</dbReference>
<dbReference type="PANTHER" id="PTHR10807">
    <property type="entry name" value="MYOTUBULARIN-RELATED"/>
    <property type="match status" value="1"/>
</dbReference>
<evidence type="ECO:0000259" key="9">
    <source>
        <dbReference type="PROSITE" id="PS51339"/>
    </source>
</evidence>
<feature type="domain" description="UDENN" evidence="8">
    <location>
        <begin position="11"/>
        <end position="426"/>
    </location>
</feature>
<proteinExistence type="inferred from homology"/>
<dbReference type="EMBL" id="CM016762">
    <property type="protein sequence ID" value="TMS36831.1"/>
    <property type="molecule type" value="Genomic_DNA"/>
</dbReference>
<dbReference type="Gene3D" id="3.30.450.200">
    <property type="match status" value="1"/>
</dbReference>
<dbReference type="OrthoDB" id="74314at2759"/>
<dbReference type="CDD" id="cd00029">
    <property type="entry name" value="C1"/>
    <property type="match status" value="1"/>
</dbReference>
<evidence type="ECO:0000256" key="4">
    <source>
        <dbReference type="ARBA" id="ARBA00022833"/>
    </source>
</evidence>
<dbReference type="InterPro" id="IPR005112">
    <property type="entry name" value="dDENN_dom"/>
</dbReference>
<dbReference type="InterPro" id="IPR043153">
    <property type="entry name" value="DENN_C"/>
</dbReference>
<reference evidence="10 11" key="1">
    <citation type="journal article" date="2015" name="Genome Biol.">
        <title>Comparative genomics of Steinernema reveals deeply conserved gene regulatory networks.</title>
        <authorList>
            <person name="Dillman A.R."/>
            <person name="Macchietto M."/>
            <person name="Porter C.F."/>
            <person name="Rogers A."/>
            <person name="Williams B."/>
            <person name="Antoshechkin I."/>
            <person name="Lee M.M."/>
            <person name="Goodwin Z."/>
            <person name="Lu X."/>
            <person name="Lewis E.E."/>
            <person name="Goodrich-Blair H."/>
            <person name="Stock S.P."/>
            <person name="Adams B.J."/>
            <person name="Sternberg P.W."/>
            <person name="Mortazavi A."/>
        </authorList>
    </citation>
    <scope>NUCLEOTIDE SEQUENCE [LARGE SCALE GENOMIC DNA]</scope>
    <source>
        <strain evidence="10 11">ALL</strain>
    </source>
</reference>
<dbReference type="FunFam" id="2.30.29.30:FF:000286">
    <property type="entry name" value="PH-protein kinase domain containing protein"/>
    <property type="match status" value="1"/>
</dbReference>